<dbReference type="EMBL" id="PNYB01000036">
    <property type="protein sequence ID" value="PMS16284.1"/>
    <property type="molecule type" value="Genomic_DNA"/>
</dbReference>
<dbReference type="InterPro" id="IPR050832">
    <property type="entry name" value="Bact_Acetyltransf"/>
</dbReference>
<comment type="caution">
    <text evidence="5">The sequence shown here is derived from an EMBL/GenBank/DDBJ whole genome shotgun (WGS) entry which is preliminary data.</text>
</comment>
<dbReference type="Pfam" id="PF12802">
    <property type="entry name" value="MarR_2"/>
    <property type="match status" value="1"/>
</dbReference>
<dbReference type="RefSeq" id="WP_102612735.1">
    <property type="nucleotide sequence ID" value="NZ_CADIKD010000030.1"/>
</dbReference>
<protein>
    <submittedName>
        <fullName evidence="5">MarR family transcriptional regulator</fullName>
    </submittedName>
</protein>
<organism evidence="5 6">
    <name type="scientific">Trinickia soli</name>
    <dbReference type="NCBI Taxonomy" id="380675"/>
    <lineage>
        <taxon>Bacteria</taxon>
        <taxon>Pseudomonadati</taxon>
        <taxon>Pseudomonadota</taxon>
        <taxon>Betaproteobacteria</taxon>
        <taxon>Burkholderiales</taxon>
        <taxon>Burkholderiaceae</taxon>
        <taxon>Trinickia</taxon>
    </lineage>
</organism>
<dbReference type="Gene3D" id="1.10.10.10">
    <property type="entry name" value="Winged helix-like DNA-binding domain superfamily/Winged helix DNA-binding domain"/>
    <property type="match status" value="1"/>
</dbReference>
<name>A0A2N7VGL9_9BURK</name>
<accession>A0A2N7VGL9</accession>
<dbReference type="InterPro" id="IPR036388">
    <property type="entry name" value="WH-like_DNA-bd_sf"/>
</dbReference>
<dbReference type="PROSITE" id="PS51186">
    <property type="entry name" value="GNAT"/>
    <property type="match status" value="1"/>
</dbReference>
<dbReference type="Pfam" id="PF00583">
    <property type="entry name" value="Acetyltransf_1"/>
    <property type="match status" value="1"/>
</dbReference>
<dbReference type="SMART" id="SM00347">
    <property type="entry name" value="HTH_MARR"/>
    <property type="match status" value="1"/>
</dbReference>
<dbReference type="InterPro" id="IPR036390">
    <property type="entry name" value="WH_DNA-bd_sf"/>
</dbReference>
<dbReference type="InterPro" id="IPR000835">
    <property type="entry name" value="HTH_MarR-typ"/>
</dbReference>
<evidence type="ECO:0000259" key="4">
    <source>
        <dbReference type="PROSITE" id="PS51186"/>
    </source>
</evidence>
<dbReference type="PANTHER" id="PTHR43877:SF2">
    <property type="entry name" value="AMINOALKYLPHOSPHONATE N-ACETYLTRANSFERASE-RELATED"/>
    <property type="match status" value="1"/>
</dbReference>
<proteinExistence type="predicted"/>
<dbReference type="PANTHER" id="PTHR43877">
    <property type="entry name" value="AMINOALKYLPHOSPHONATE N-ACETYLTRANSFERASE-RELATED-RELATED"/>
    <property type="match status" value="1"/>
</dbReference>
<gene>
    <name evidence="5" type="ORF">C0Z19_26110</name>
</gene>
<dbReference type="SUPFAM" id="SSF55729">
    <property type="entry name" value="Acyl-CoA N-acyltransferases (Nat)"/>
    <property type="match status" value="1"/>
</dbReference>
<dbReference type="AlphaFoldDB" id="A0A2N7VGL9"/>
<dbReference type="Proteomes" id="UP000235347">
    <property type="component" value="Unassembled WGS sequence"/>
</dbReference>
<keyword evidence="1" id="KW-0808">Transferase</keyword>
<evidence type="ECO:0000259" key="3">
    <source>
        <dbReference type="PROSITE" id="PS50995"/>
    </source>
</evidence>
<reference evidence="5 6" key="1">
    <citation type="submission" date="2018-01" db="EMBL/GenBank/DDBJ databases">
        <title>Whole genome analyses suggest that Burkholderia sensu lato contains two further novel genera in the rhizoxinica-symbiotica group Mycetohabitans gen. nov., and Trinickia gen. nov.: implications for the evolution of diazotrophy and nodulation in the Burkholderiaceae.</title>
        <authorList>
            <person name="Estrada-de los Santos P."/>
            <person name="Palmer M."/>
            <person name="Chavez-Ramirez B."/>
            <person name="Beukes C."/>
            <person name="Steenkamp E.T."/>
            <person name="Hirsch A.M."/>
            <person name="Manyaka P."/>
            <person name="Maluk M."/>
            <person name="Lafos M."/>
            <person name="Crook M."/>
            <person name="Gross E."/>
            <person name="Simon M.F."/>
            <person name="Bueno dos Reis Junior F."/>
            <person name="Poole P.S."/>
            <person name="Venter S.N."/>
            <person name="James E.K."/>
        </authorList>
    </citation>
    <scope>NUCLEOTIDE SEQUENCE [LARGE SCALE GENOMIC DNA]</scope>
    <source>
        <strain evidence="5 6">GP25-8</strain>
    </source>
</reference>
<dbReference type="CDD" id="cd04301">
    <property type="entry name" value="NAT_SF"/>
    <property type="match status" value="1"/>
</dbReference>
<evidence type="ECO:0000313" key="5">
    <source>
        <dbReference type="EMBL" id="PMS16284.1"/>
    </source>
</evidence>
<evidence type="ECO:0000313" key="6">
    <source>
        <dbReference type="Proteomes" id="UP000235347"/>
    </source>
</evidence>
<dbReference type="InterPro" id="IPR016181">
    <property type="entry name" value="Acyl_CoA_acyltransferase"/>
</dbReference>
<dbReference type="PROSITE" id="PS50995">
    <property type="entry name" value="HTH_MARR_2"/>
    <property type="match status" value="1"/>
</dbReference>
<sequence length="292" mass="32420">MTDIDINTVRRFSRTVSQRIGVLDADYLGSGRPLAEARLLYEIGEAGSTIRDLRSRLGFDAGYASRLLRALEADGLIRLQPDQTDARVRRATLTKKGLTQWALLNERSDKLAHSLLAPLGESQRARLLAAMAEVERFLRACALTIEIADPAAPEARACIEGYFSELQQRFEGGFDPEQTVSAHPEELIPPAGYFFIARLDGETVGCAGLKIKGKTGEIKRMWVSPSARGLGVAQRMLEAVEAQAKDAGVGRLRLDTNRTLTEARSLYLRNGYKEIAAYNDNPYADFWFEKRL</sequence>
<dbReference type="GO" id="GO:0016747">
    <property type="term" value="F:acyltransferase activity, transferring groups other than amino-acyl groups"/>
    <property type="evidence" value="ECO:0007669"/>
    <property type="project" value="InterPro"/>
</dbReference>
<dbReference type="GO" id="GO:0003700">
    <property type="term" value="F:DNA-binding transcription factor activity"/>
    <property type="evidence" value="ECO:0007669"/>
    <property type="project" value="InterPro"/>
</dbReference>
<dbReference type="InterPro" id="IPR000182">
    <property type="entry name" value="GNAT_dom"/>
</dbReference>
<keyword evidence="2" id="KW-0012">Acyltransferase</keyword>
<evidence type="ECO:0000256" key="1">
    <source>
        <dbReference type="ARBA" id="ARBA00022679"/>
    </source>
</evidence>
<feature type="domain" description="HTH marR-type" evidence="3">
    <location>
        <begin position="1"/>
        <end position="136"/>
    </location>
</feature>
<evidence type="ECO:0000256" key="2">
    <source>
        <dbReference type="ARBA" id="ARBA00023315"/>
    </source>
</evidence>
<feature type="domain" description="N-acetyltransferase" evidence="4">
    <location>
        <begin position="153"/>
        <end position="292"/>
    </location>
</feature>
<dbReference type="Gene3D" id="3.40.630.30">
    <property type="match status" value="1"/>
</dbReference>
<dbReference type="SUPFAM" id="SSF46785">
    <property type="entry name" value="Winged helix' DNA-binding domain"/>
    <property type="match status" value="1"/>
</dbReference>
<keyword evidence="6" id="KW-1185">Reference proteome</keyword>